<dbReference type="CDD" id="cd14727">
    <property type="entry name" value="ChanN-like"/>
    <property type="match status" value="1"/>
</dbReference>
<dbReference type="InterPro" id="IPR007314">
    <property type="entry name" value="Cofac_haem-bd_dom"/>
</dbReference>
<sequence length="327" mass="36517">MHREGWTTPMAWRYRAVLYLTACLVAGCALRTPPPRLDSLPLSTTRGAELHGKIVALATQQVLEFETFVTAVAAAQVIAFGEEHYHPDIQAFALRLLQALAQQRPQRVVLAMEFLERDMQPALDAYLAGQRDAATLQAEIKATPLFITHYFPLVQYAQQARLPVLAMNAPRPLARRVSQEGLQAVLQRLSTAERAQLVVTTAPLTPAYRSYFLKAVAAAHPLPAEQLERFVEAAYVKDETMAESLVRWVEQYPDTTVLAIAGRFHVDYGLAIPAMLRQRQPQVQLQRLTTMTVAADDMVDVPALHREDVADYVWFTAPRPAEPKVAN</sequence>
<dbReference type="Proteomes" id="UP000712673">
    <property type="component" value="Unassembled WGS sequence"/>
</dbReference>
<dbReference type="PIRSF" id="PIRSF020419">
    <property type="entry name" value="Fe_uptake_reg_CjrA_prd"/>
    <property type="match status" value="1"/>
</dbReference>
<dbReference type="AlphaFoldDB" id="A0A938B3L6"/>
<gene>
    <name evidence="2" type="ORF">FJZ47_08680</name>
</gene>
<reference evidence="2" key="1">
    <citation type="submission" date="2019-03" db="EMBL/GenBank/DDBJ databases">
        <title>Lake Tanganyika Metagenome-Assembled Genomes (MAGs).</title>
        <authorList>
            <person name="Tran P."/>
        </authorList>
    </citation>
    <scope>NUCLEOTIDE SEQUENCE</scope>
    <source>
        <strain evidence="2">K_DeepCast_65m_m2_066</strain>
    </source>
</reference>
<evidence type="ECO:0000259" key="1">
    <source>
        <dbReference type="Pfam" id="PF04187"/>
    </source>
</evidence>
<dbReference type="SUPFAM" id="SSF159501">
    <property type="entry name" value="EreA/ChaN-like"/>
    <property type="match status" value="1"/>
</dbReference>
<comment type="caution">
    <text evidence="2">The sequence shown here is derived from an EMBL/GenBank/DDBJ whole genome shotgun (WGS) entry which is preliminary data.</text>
</comment>
<feature type="domain" description="Haem-binding uptake Tiki superfamily ChaN" evidence="1">
    <location>
        <begin position="69"/>
        <end position="276"/>
    </location>
</feature>
<evidence type="ECO:0000313" key="2">
    <source>
        <dbReference type="EMBL" id="MBM3223860.1"/>
    </source>
</evidence>
<keyword evidence="2" id="KW-0449">Lipoprotein</keyword>
<evidence type="ECO:0000313" key="3">
    <source>
        <dbReference type="Proteomes" id="UP000712673"/>
    </source>
</evidence>
<organism evidence="2 3">
    <name type="scientific">Tectimicrobiota bacterium</name>
    <dbReference type="NCBI Taxonomy" id="2528274"/>
    <lineage>
        <taxon>Bacteria</taxon>
        <taxon>Pseudomonadati</taxon>
        <taxon>Nitrospinota/Tectimicrobiota group</taxon>
        <taxon>Candidatus Tectimicrobiota</taxon>
    </lineage>
</organism>
<proteinExistence type="predicted"/>
<dbReference type="Pfam" id="PF04187">
    <property type="entry name" value="Cofac_haem_bdg"/>
    <property type="match status" value="1"/>
</dbReference>
<dbReference type="InterPro" id="IPR016773">
    <property type="entry name" value="Fe3_uptake_reg_CjrA_prd"/>
</dbReference>
<dbReference type="Gene3D" id="3.40.50.11550">
    <property type="match status" value="1"/>
</dbReference>
<accession>A0A938B3L6</accession>
<dbReference type="EMBL" id="VGLS01000212">
    <property type="protein sequence ID" value="MBM3223860.1"/>
    <property type="molecule type" value="Genomic_DNA"/>
</dbReference>
<protein>
    <submittedName>
        <fullName evidence="2">ChaN family lipoprotein</fullName>
    </submittedName>
</protein>
<dbReference type="PROSITE" id="PS51257">
    <property type="entry name" value="PROKAR_LIPOPROTEIN"/>
    <property type="match status" value="1"/>
</dbReference>
<name>A0A938B3L6_UNCTE</name>